<name>A0ABR3G1K1_9AGAR</name>
<organism evidence="2 3">
    <name type="scientific">Marasmius crinis-equi</name>
    <dbReference type="NCBI Taxonomy" id="585013"/>
    <lineage>
        <taxon>Eukaryota</taxon>
        <taxon>Fungi</taxon>
        <taxon>Dikarya</taxon>
        <taxon>Basidiomycota</taxon>
        <taxon>Agaricomycotina</taxon>
        <taxon>Agaricomycetes</taxon>
        <taxon>Agaricomycetidae</taxon>
        <taxon>Agaricales</taxon>
        <taxon>Marasmiineae</taxon>
        <taxon>Marasmiaceae</taxon>
        <taxon>Marasmius</taxon>
    </lineage>
</organism>
<comment type="caution">
    <text evidence="2">The sequence shown here is derived from an EMBL/GenBank/DDBJ whole genome shotgun (WGS) entry which is preliminary data.</text>
</comment>
<dbReference type="Pfam" id="PF20719">
    <property type="entry name" value="Med16_C"/>
    <property type="match status" value="1"/>
</dbReference>
<evidence type="ECO:0000313" key="2">
    <source>
        <dbReference type="EMBL" id="KAL0581552.1"/>
    </source>
</evidence>
<keyword evidence="2" id="KW-0413">Isomerase</keyword>
<keyword evidence="3" id="KW-1185">Reference proteome</keyword>
<accession>A0ABR3G1K1</accession>
<gene>
    <name evidence="2" type="primary">PUS4_1</name>
    <name evidence="2" type="ORF">V5O48_000481</name>
</gene>
<protein>
    <submittedName>
        <fullName evidence="2">Pseudouridine synthase pus4</fullName>
        <ecNumber evidence="2">5.4.99.25</ecNumber>
    </submittedName>
</protein>
<dbReference type="InterPro" id="IPR048339">
    <property type="entry name" value="Mediator_Med16_C"/>
</dbReference>
<dbReference type="GO" id="GO:0160148">
    <property type="term" value="F:tRNA pseudouridine(55) synthase activity"/>
    <property type="evidence" value="ECO:0007669"/>
    <property type="project" value="UniProtKB-EC"/>
</dbReference>
<reference evidence="2 3" key="1">
    <citation type="submission" date="2024-02" db="EMBL/GenBank/DDBJ databases">
        <title>A draft genome for the cacao thread blight pathogen Marasmius crinis-equi.</title>
        <authorList>
            <person name="Cohen S.P."/>
            <person name="Baruah I.K."/>
            <person name="Amoako-Attah I."/>
            <person name="Bukari Y."/>
            <person name="Meinhardt L.W."/>
            <person name="Bailey B.A."/>
        </authorList>
    </citation>
    <scope>NUCLEOTIDE SEQUENCE [LARGE SCALE GENOMIC DNA]</scope>
    <source>
        <strain evidence="2 3">GH-76</strain>
    </source>
</reference>
<dbReference type="Proteomes" id="UP001465976">
    <property type="component" value="Unassembled WGS sequence"/>
</dbReference>
<evidence type="ECO:0000313" key="3">
    <source>
        <dbReference type="Proteomes" id="UP001465976"/>
    </source>
</evidence>
<dbReference type="EC" id="5.4.99.25" evidence="2"/>
<dbReference type="EMBL" id="JBAHYK010000008">
    <property type="protein sequence ID" value="KAL0581552.1"/>
    <property type="molecule type" value="Genomic_DNA"/>
</dbReference>
<proteinExistence type="predicted"/>
<sequence length="858" mass="95931">MKGSPAKGKMKEESSWQTGWYDVYPTLERPRRPIEWSNSSMIFTGYGMQPTILARHFSSSKQFMMPLPPPLLSEPENYGPASVISVSPDDSWLFAYFPGQSNAGVCCLWNRGTELDSWRVMDWWTYPAGAGVVVADWIGGPREWTCDPISGSPTRIPSRGPRAPVSNPTLLFVTENHQVICCFVRHYSTAMKMFSCSLLERCRSTESVTKLDQEPTSDINSIHTCLSAAICLNYSDSSILVAMRSQNHPLPVPNHQHDPLELGIPAEADDAGAEALEGVLEDFEEDSIIELCEVQLRFDGVAMSLSTCPLPAIQTAEKKLKDLHFIPHPPTDRTRQSSPTVHLVASFFDFHDYVSLPASEVHCYTFTRQPQDDAVPWIYKQDATRSFEDQQLAFLVPCKHVSGARRITAGLYLKSSAQSPSINIKAKEFVIGTLRVLKLPDLTDDQEWEEALILKSHNRVGQDIPVSAVASPNQSLLCTMSASMWSTQTTLQGLPQLKNQTTPLSLRLVPAILSERAPTDVIHQLSHHSISSNVIANTLNYSFTLLSAHQPKSPRSWLKQVSTSLEVYKMRASKAHDEQEKEDATARWEVAHDICSLVSCNVIFKECRDGEDYNLEAVWELVSLCTWTVACTERILKECVLSLELASSEKASGRVNRPSLLHLVHPQALQTLIEAITNTKRVRQYLGSLTAKAENSQIARDVLIDQVDCSGINLSELLPILGEVYEAVKSTTEEECRRSLAACQPTEDTRKQAHPHLLKILNPKVVDKARLFIKAEDFVDGMSRMTIDSQKQRDRDVVTKALLLMRQSGFRCLRCGGQAAEIGKPDPSKPKIVVLIERYWVRRCICGGFWSRASQTRP</sequence>
<feature type="domain" description="Mediator complex subunit 16 C-terminal" evidence="1">
    <location>
        <begin position="789"/>
        <end position="851"/>
    </location>
</feature>
<evidence type="ECO:0000259" key="1">
    <source>
        <dbReference type="Pfam" id="PF20719"/>
    </source>
</evidence>